<keyword evidence="21" id="KW-1185">Reference proteome</keyword>
<evidence type="ECO:0000256" key="4">
    <source>
        <dbReference type="ARBA" id="ARBA00022448"/>
    </source>
</evidence>
<keyword evidence="13 15" id="KW-0407">Ion channel</keyword>
<dbReference type="Pfam" id="PF01094">
    <property type="entry name" value="ANF_receptor"/>
    <property type="match status" value="1"/>
</dbReference>
<comment type="function">
    <text evidence="15">Glutamate-gated receptor that probably acts as non-selective cation channel.</text>
</comment>
<feature type="domain" description="Ionotropic glutamate receptor C-terminal" evidence="20">
    <location>
        <begin position="455"/>
        <end position="805"/>
    </location>
</feature>
<evidence type="ECO:0000256" key="9">
    <source>
        <dbReference type="ARBA" id="ARBA00023136"/>
    </source>
</evidence>
<organism evidence="21 22">
    <name type="scientific">Elaeis guineensis var. tenera</name>
    <name type="common">Oil palm</name>
    <dbReference type="NCBI Taxonomy" id="51953"/>
    <lineage>
        <taxon>Eukaryota</taxon>
        <taxon>Viridiplantae</taxon>
        <taxon>Streptophyta</taxon>
        <taxon>Embryophyta</taxon>
        <taxon>Tracheophyta</taxon>
        <taxon>Spermatophyta</taxon>
        <taxon>Magnoliopsida</taxon>
        <taxon>Liliopsida</taxon>
        <taxon>Arecaceae</taxon>
        <taxon>Arecoideae</taxon>
        <taxon>Cocoseae</taxon>
        <taxon>Elaeidinae</taxon>
        <taxon>Elaeis</taxon>
    </lineage>
</organism>
<dbReference type="InterPro" id="IPR028082">
    <property type="entry name" value="Peripla_BP_I"/>
</dbReference>
<dbReference type="FunFam" id="3.40.50.2300:FF:000195">
    <property type="entry name" value="Glutamate receptor"/>
    <property type="match status" value="1"/>
</dbReference>
<keyword evidence="6 19" id="KW-0732">Signal</keyword>
<dbReference type="SUPFAM" id="SSF53850">
    <property type="entry name" value="Periplasmic binding protein-like II"/>
    <property type="match status" value="1"/>
</dbReference>
<evidence type="ECO:0000256" key="5">
    <source>
        <dbReference type="ARBA" id="ARBA00022692"/>
    </source>
</evidence>
<feature type="signal peptide" evidence="19">
    <location>
        <begin position="1"/>
        <end position="20"/>
    </location>
</feature>
<dbReference type="InterPro" id="IPR015683">
    <property type="entry name" value="Ionotropic_Glu_rcpt"/>
</dbReference>
<keyword evidence="7 18" id="KW-1133">Transmembrane helix</keyword>
<keyword evidence="10 15" id="KW-0675">Receptor</keyword>
<dbReference type="Gene3D" id="3.40.50.2300">
    <property type="match status" value="2"/>
</dbReference>
<dbReference type="AlphaFoldDB" id="A0A8N4IDQ1"/>
<dbReference type="InterPro" id="IPR001320">
    <property type="entry name" value="Iontro_rcpt_C"/>
</dbReference>
<evidence type="ECO:0000256" key="2">
    <source>
        <dbReference type="ARBA" id="ARBA00008685"/>
    </source>
</evidence>
<name>A0A8N4IDQ1_ELAGV</name>
<dbReference type="InterPro" id="IPR017103">
    <property type="entry name" value="Iontropic_Glu_rcpt_pln"/>
</dbReference>
<accession>A0A8N4IDQ1</accession>
<dbReference type="Pfam" id="PF10613">
    <property type="entry name" value="Lig_chan-Glu_bd"/>
    <property type="match status" value="1"/>
</dbReference>
<evidence type="ECO:0000256" key="6">
    <source>
        <dbReference type="ARBA" id="ARBA00022729"/>
    </source>
</evidence>
<feature type="transmembrane region" description="Helical" evidence="18">
    <location>
        <begin position="645"/>
        <end position="669"/>
    </location>
</feature>
<evidence type="ECO:0000256" key="17">
    <source>
        <dbReference type="SAM" id="MobiDB-lite"/>
    </source>
</evidence>
<proteinExistence type="inferred from homology"/>
<evidence type="ECO:0000256" key="8">
    <source>
        <dbReference type="ARBA" id="ARBA00023065"/>
    </source>
</evidence>
<keyword evidence="12 15" id="KW-1071">Ligand-gated ion channel</keyword>
<feature type="chain" id="PRO_5035426346" description="Glutamate receptor" evidence="19">
    <location>
        <begin position="21"/>
        <end position="953"/>
    </location>
</feature>
<evidence type="ECO:0000256" key="16">
    <source>
        <dbReference type="PIRSR" id="PIRSR037090-50"/>
    </source>
</evidence>
<evidence type="ECO:0000256" key="15">
    <source>
        <dbReference type="PIRNR" id="PIRNR037090"/>
    </source>
</evidence>
<comment type="subunit">
    <text evidence="3">May form heteromers.</text>
</comment>
<dbReference type="Gene3D" id="1.10.287.70">
    <property type="match status" value="1"/>
</dbReference>
<dbReference type="FunFam" id="3.40.50.2300:FF:000169">
    <property type="entry name" value="Glutamate receptor"/>
    <property type="match status" value="1"/>
</dbReference>
<dbReference type="PANTHER" id="PTHR34836">
    <property type="entry name" value="OS06G0188250 PROTEIN"/>
    <property type="match status" value="1"/>
</dbReference>
<evidence type="ECO:0000256" key="13">
    <source>
        <dbReference type="ARBA" id="ARBA00023303"/>
    </source>
</evidence>
<evidence type="ECO:0000313" key="22">
    <source>
        <dbReference type="RefSeq" id="XP_029117958.1"/>
    </source>
</evidence>
<dbReference type="PANTHER" id="PTHR34836:SF1">
    <property type="entry name" value="OS09G0428600 PROTEIN"/>
    <property type="match status" value="1"/>
</dbReference>
<dbReference type="InterPro" id="IPR044440">
    <property type="entry name" value="GABAb_receptor_plant_PBP1"/>
</dbReference>
<evidence type="ECO:0000313" key="21">
    <source>
        <dbReference type="Proteomes" id="UP000504607"/>
    </source>
</evidence>
<feature type="region of interest" description="Disordered" evidence="17">
    <location>
        <begin position="921"/>
        <end position="953"/>
    </location>
</feature>
<comment type="similarity">
    <text evidence="2 15">Belongs to the glutamate-gated ion channel (TC 1.A.10.1) family.</text>
</comment>
<dbReference type="InterPro" id="IPR001828">
    <property type="entry name" value="ANF_lig-bd_rcpt"/>
</dbReference>
<dbReference type="FunFam" id="1.10.287.70:FF:000037">
    <property type="entry name" value="Glutamate receptor"/>
    <property type="match status" value="1"/>
</dbReference>
<evidence type="ECO:0000256" key="7">
    <source>
        <dbReference type="ARBA" id="ARBA00022989"/>
    </source>
</evidence>
<dbReference type="GO" id="GO:0004930">
    <property type="term" value="F:G protein-coupled receptor activity"/>
    <property type="evidence" value="ECO:0007669"/>
    <property type="project" value="InterPro"/>
</dbReference>
<dbReference type="SUPFAM" id="SSF53822">
    <property type="entry name" value="Periplasmic binding protein-like I"/>
    <property type="match status" value="1"/>
</dbReference>
<dbReference type="Pfam" id="PF00060">
    <property type="entry name" value="Lig_chan"/>
    <property type="match status" value="1"/>
</dbReference>
<evidence type="ECO:0000256" key="19">
    <source>
        <dbReference type="SAM" id="SignalP"/>
    </source>
</evidence>
<evidence type="ECO:0000256" key="11">
    <source>
        <dbReference type="ARBA" id="ARBA00023180"/>
    </source>
</evidence>
<feature type="transmembrane region" description="Helical" evidence="18">
    <location>
        <begin position="585"/>
        <end position="603"/>
    </location>
</feature>
<comment type="subcellular location">
    <subcellularLocation>
        <location evidence="1">Membrane</location>
        <topology evidence="1">Multi-pass membrane protein</topology>
    </subcellularLocation>
</comment>
<feature type="disulfide bond" evidence="16">
    <location>
        <begin position="753"/>
        <end position="809"/>
    </location>
</feature>
<dbReference type="GO" id="GO:0016020">
    <property type="term" value="C:membrane"/>
    <property type="evidence" value="ECO:0007669"/>
    <property type="project" value="UniProtKB-SubCell"/>
</dbReference>
<feature type="transmembrane region" description="Helical" evidence="18">
    <location>
        <begin position="826"/>
        <end position="850"/>
    </location>
</feature>
<evidence type="ECO:0000256" key="12">
    <source>
        <dbReference type="ARBA" id="ARBA00023286"/>
    </source>
</evidence>
<dbReference type="CDD" id="cd13686">
    <property type="entry name" value="GluR_Plant"/>
    <property type="match status" value="1"/>
</dbReference>
<keyword evidence="4 15" id="KW-0813">Transport</keyword>
<gene>
    <name evidence="22" type="primary">LOC105039730</name>
</gene>
<evidence type="ECO:0000256" key="1">
    <source>
        <dbReference type="ARBA" id="ARBA00004141"/>
    </source>
</evidence>
<dbReference type="Proteomes" id="UP000504607">
    <property type="component" value="Chromosome 2"/>
</dbReference>
<dbReference type="KEGG" id="egu:105039730"/>
<comment type="function">
    <text evidence="14">Glutamate-gated receptor that probably acts as a non-selective cation channel. May be involved in light-signal transduction and calcium homeostasis via the regulation of calcium influx into cells.</text>
</comment>
<dbReference type="GeneID" id="105039730"/>
<evidence type="ECO:0000256" key="10">
    <source>
        <dbReference type="ARBA" id="ARBA00023170"/>
    </source>
</evidence>
<dbReference type="Gene3D" id="3.40.190.10">
    <property type="entry name" value="Periplasmic binding protein-like II"/>
    <property type="match status" value="2"/>
</dbReference>
<evidence type="ECO:0000256" key="14">
    <source>
        <dbReference type="ARBA" id="ARBA00049638"/>
    </source>
</evidence>
<keyword evidence="9 15" id="KW-0472">Membrane</keyword>
<dbReference type="InterPro" id="IPR019594">
    <property type="entry name" value="Glu/Gly-bd"/>
</dbReference>
<dbReference type="SMART" id="SM00079">
    <property type="entry name" value="PBPe"/>
    <property type="match status" value="1"/>
</dbReference>
<dbReference type="GO" id="GO:0015276">
    <property type="term" value="F:ligand-gated monoatomic ion channel activity"/>
    <property type="evidence" value="ECO:0007669"/>
    <property type="project" value="InterPro"/>
</dbReference>
<sequence>MEKPTQLILFLNFFFFLAAGQNVSRNTTTVFHVGVILDLGTLVGKIGQTSISMAIDDFYATHSDYTTRLVHHVLDSNNNVLQAASSALYLLENREAQAVIGPQKSSQAAFISELANKSQVPIISFSATSPSLSSTPYFVRTTLNDSAQVKSISSIIKAYGWREVVPIYEDTDYGRGIIPYLIDALQETDTSIPYRSAIPISATNDRIMEELYRIKTMQTRVFLVHMAAPMGSRLFPKAKAAGMMSEGYVWIMTDGLANVVDSLAPSTIDSMHGVLGVKSYVPKSRELHDFTIRWKRRFQKDNPSDQLTEPSIFGLWAYDTVWAVAMAAEKVGVANAAFEKPRAATDLTELDTVGISMDGPKLLKAILESRFTGISGDFHLVDGQFQPSAFQIINVIGRGGRGVGFWTPRYGFSKQLTRNSTKAYSTLMTDLYHVIWPGESTAIPKGWEMPVSGRKLRIGVPVRDGISEFVKVERDPTTNITTVSGYCIDVFEAAIQKLPYAIPHEYIPFENSKGRSTGSYNDLVYQVHLQKYDAVVGDVTIRFNRSLYVDFTLPYTESGVSMIVPVKENTHTSAWTFLKPLTMDLWLGSFAFFIYTGFVVWVIEHRINMEFRGPLSHQIGTIFYFSFSTLVFAHREKVENNLSRLVIIIWVFVVLVLTSSYTASLASMLTVQQLQPTVTDVYELLKNGDYVGYSGSSFVEGLLKQIKFDKSKIRAYDSPDEYAKALSKGSKNGGVAAIVEEIPYITQFLAKHCTGYTMVGPIYKTAGFGFAFPKGSPLVPDISMGILNVTEGDDIMEIERKWFGDHNSCLNQGSTVSSNNLSFSSFWGLFLITGIASTCALVIFLATFFYKNWHEMRNIDRDKSILQRLISWLNYYNRKDENSHTFRREKTNDRNSDACTYRQDEANVQASINQLIISSYSDADSGQPEEESSSAELANPSAEAEPASTVSTN</sequence>
<dbReference type="OrthoDB" id="5984008at2759"/>
<dbReference type="PIRSF" id="PIRSF037090">
    <property type="entry name" value="Iontro_Glu-like_rcpt_pln"/>
    <property type="match status" value="1"/>
</dbReference>
<dbReference type="FunFam" id="3.40.190.10:FF:000103">
    <property type="entry name" value="Glutamate receptor"/>
    <property type="match status" value="1"/>
</dbReference>
<keyword evidence="16" id="KW-1015">Disulfide bond</keyword>
<dbReference type="InterPro" id="IPR000337">
    <property type="entry name" value="GPCR_3"/>
</dbReference>
<dbReference type="FunFam" id="3.40.190.10:FF:000195">
    <property type="entry name" value="Glutamate receptor 2.7"/>
    <property type="match status" value="1"/>
</dbReference>
<reference evidence="22" key="1">
    <citation type="submission" date="2025-08" db="UniProtKB">
        <authorList>
            <consortium name="RefSeq"/>
        </authorList>
    </citation>
    <scope>IDENTIFICATION</scope>
</reference>
<evidence type="ECO:0000256" key="3">
    <source>
        <dbReference type="ARBA" id="ARBA00011095"/>
    </source>
</evidence>
<keyword evidence="5 18" id="KW-0812">Transmembrane</keyword>
<keyword evidence="11" id="KW-0325">Glycoprotein</keyword>
<dbReference type="PRINTS" id="PR00248">
    <property type="entry name" value="GPCRMGR"/>
</dbReference>
<evidence type="ECO:0000256" key="18">
    <source>
        <dbReference type="SAM" id="Phobius"/>
    </source>
</evidence>
<protein>
    <recommendedName>
        <fullName evidence="15">Glutamate receptor</fullName>
    </recommendedName>
</protein>
<keyword evidence="8 15" id="KW-0406">Ion transport</keyword>
<evidence type="ECO:0000259" key="20">
    <source>
        <dbReference type="SMART" id="SM00079"/>
    </source>
</evidence>
<dbReference type="RefSeq" id="XP_029117958.1">
    <property type="nucleotide sequence ID" value="XM_029262125.1"/>
</dbReference>
<dbReference type="CDD" id="cd19990">
    <property type="entry name" value="PBP1_GABAb_receptor_plant"/>
    <property type="match status" value="1"/>
</dbReference>